<evidence type="ECO:0000313" key="3">
    <source>
        <dbReference type="Proteomes" id="UP001595457"/>
    </source>
</evidence>
<feature type="compositionally biased region" description="Polar residues" evidence="1">
    <location>
        <begin position="302"/>
        <end position="311"/>
    </location>
</feature>
<protein>
    <submittedName>
        <fullName evidence="2">Uncharacterized protein</fullName>
    </submittedName>
</protein>
<keyword evidence="3" id="KW-1185">Reference proteome</keyword>
<sequence length="462" mass="50480">MKKNVYLQTPVVMQFIDWLSANLDNGTLAHSYTNRRTGNTWSCSSLHDAYVQYHWPHSELPRLSRPKGSTFAANAATLNALRQNLQQALYPPPNDAAACTAAMDVMTWGGVRAGNARWLNANELDLANLLIDIRDALNANDTGHPRLRDSDLRFNAGMTKVYSLICDSLAIYDSRVAAALGWIVVKFCQAMELPQIPMELRFPWAPAKTAPGHPNPKQRNPSVAALVFPALKAGPLHAEWNLKASWLLEAALTSPNAQTSQFKQVGSQTEQLRALEAALFMIGYDLAGGSTSSTAASPSPAVPNQPTTAVSPVTEEPGPVWYDCYTLGKRVSFHYRITANGIEIDNDKAFDIGDINAMLNSLWNHFGYNPFPLANSATKVRNGTAPMGMGTAYFQATDRNPPETSKLAAVLEELDIIIPFNPAPAKGMHWTLNTHLLGLNQPQDQVNISSILGEFLALADED</sequence>
<dbReference type="EMBL" id="JBHRSJ010000029">
    <property type="protein sequence ID" value="MFC2973263.1"/>
    <property type="molecule type" value="Genomic_DNA"/>
</dbReference>
<proteinExistence type="predicted"/>
<dbReference type="Proteomes" id="UP001595457">
    <property type="component" value="Unassembled WGS sequence"/>
</dbReference>
<accession>A0ABV7AW26</accession>
<dbReference type="RefSeq" id="WP_377814945.1">
    <property type="nucleotide sequence ID" value="NZ_JBHRSJ010000029.1"/>
</dbReference>
<evidence type="ECO:0000313" key="2">
    <source>
        <dbReference type="EMBL" id="MFC2973263.1"/>
    </source>
</evidence>
<feature type="region of interest" description="Disordered" evidence="1">
    <location>
        <begin position="293"/>
        <end position="313"/>
    </location>
</feature>
<organism evidence="2 3">
    <name type="scientific">Azotobacter bryophylli</name>
    <dbReference type="NCBI Taxonomy" id="1986537"/>
    <lineage>
        <taxon>Bacteria</taxon>
        <taxon>Pseudomonadati</taxon>
        <taxon>Pseudomonadota</taxon>
        <taxon>Gammaproteobacteria</taxon>
        <taxon>Pseudomonadales</taxon>
        <taxon>Pseudomonadaceae</taxon>
        <taxon>Azotobacter</taxon>
    </lineage>
</organism>
<name>A0ABV7AW26_9GAMM</name>
<gene>
    <name evidence="2" type="ORF">ACFOJE_13695</name>
</gene>
<reference evidence="3" key="1">
    <citation type="journal article" date="2019" name="Int. J. Syst. Evol. Microbiol.">
        <title>The Global Catalogue of Microorganisms (GCM) 10K type strain sequencing project: providing services to taxonomists for standard genome sequencing and annotation.</title>
        <authorList>
            <consortium name="The Broad Institute Genomics Platform"/>
            <consortium name="The Broad Institute Genome Sequencing Center for Infectious Disease"/>
            <person name="Wu L."/>
            <person name="Ma J."/>
        </authorList>
    </citation>
    <scope>NUCLEOTIDE SEQUENCE [LARGE SCALE GENOMIC DNA]</scope>
    <source>
        <strain evidence="3">KCTC 62195</strain>
    </source>
</reference>
<evidence type="ECO:0000256" key="1">
    <source>
        <dbReference type="SAM" id="MobiDB-lite"/>
    </source>
</evidence>
<comment type="caution">
    <text evidence="2">The sequence shown here is derived from an EMBL/GenBank/DDBJ whole genome shotgun (WGS) entry which is preliminary data.</text>
</comment>